<dbReference type="InterPro" id="IPR018376">
    <property type="entry name" value="Enoyl-CoA_hyd/isom_CS"/>
</dbReference>
<evidence type="ECO:0000313" key="5">
    <source>
        <dbReference type="EMBL" id="XDU74035.1"/>
    </source>
</evidence>
<comment type="similarity">
    <text evidence="1 3">Belongs to the enoyl-CoA hydratase/isomerase family.</text>
</comment>
<evidence type="ECO:0000256" key="2">
    <source>
        <dbReference type="ARBA" id="ARBA00023239"/>
    </source>
</evidence>
<sequence length="269" mass="29113">MSFANVSFDYQKFQALIVQPLSEQVMLVTLNRTQAHNAYNANMVSELGQIVAFTEATVAIKVVILTGAGEKVFCAGADLKEAFIDSGKGLLNAHGGYNPLQYMPRRKVWIAALNGHAFGGGLELALHCDLLVAEEKVQLALPETRHSLLPLGGGITQLAALLPAPIVKEMILAGGVLEANRAYSLGLINRVTDSQNLLSAACELAEQVTRNAPLAVQAANTLLEHCLHGDPATLAIRMQQELEQLQQSEDFTESSQAFKEKREPLWKGK</sequence>
<dbReference type="RefSeq" id="WP_369790283.1">
    <property type="nucleotide sequence ID" value="NZ_CP165628.1"/>
</dbReference>
<dbReference type="InterPro" id="IPR029045">
    <property type="entry name" value="ClpP/crotonase-like_dom_sf"/>
</dbReference>
<organism evidence="5">
    <name type="scientific">Rouxiella sp. WC2420</name>
    <dbReference type="NCBI Taxonomy" id="3234145"/>
    <lineage>
        <taxon>Bacteria</taxon>
        <taxon>Pseudomonadati</taxon>
        <taxon>Pseudomonadota</taxon>
        <taxon>Gammaproteobacteria</taxon>
        <taxon>Enterobacterales</taxon>
        <taxon>Yersiniaceae</taxon>
        <taxon>Rouxiella</taxon>
    </lineage>
</organism>
<evidence type="ECO:0000256" key="3">
    <source>
        <dbReference type="RuleBase" id="RU003707"/>
    </source>
</evidence>
<dbReference type="PANTHER" id="PTHR11941">
    <property type="entry name" value="ENOYL-COA HYDRATASE-RELATED"/>
    <property type="match status" value="1"/>
</dbReference>
<dbReference type="Pfam" id="PF00378">
    <property type="entry name" value="ECH_1"/>
    <property type="match status" value="1"/>
</dbReference>
<dbReference type="GO" id="GO:0016829">
    <property type="term" value="F:lyase activity"/>
    <property type="evidence" value="ECO:0007669"/>
    <property type="project" value="UniProtKB-KW"/>
</dbReference>
<dbReference type="SUPFAM" id="SSF52096">
    <property type="entry name" value="ClpP/crotonase"/>
    <property type="match status" value="1"/>
</dbReference>
<keyword evidence="2" id="KW-0456">Lyase</keyword>
<protein>
    <submittedName>
        <fullName evidence="5">Enoyl-CoA hydratase/isomerase family protein</fullName>
    </submittedName>
</protein>
<dbReference type="PANTHER" id="PTHR11941:SF54">
    <property type="entry name" value="ENOYL-COA HYDRATASE, MITOCHONDRIAL"/>
    <property type="match status" value="1"/>
</dbReference>
<name>A0AB39VVW5_9GAMM</name>
<reference evidence="5" key="1">
    <citation type="submission" date="2024-07" db="EMBL/GenBank/DDBJ databases">
        <authorList>
            <person name="Biller S.J."/>
        </authorList>
    </citation>
    <scope>NUCLEOTIDE SEQUENCE</scope>
    <source>
        <strain evidence="5">WC2420</strain>
    </source>
</reference>
<dbReference type="GO" id="GO:0006635">
    <property type="term" value="P:fatty acid beta-oxidation"/>
    <property type="evidence" value="ECO:0007669"/>
    <property type="project" value="TreeGrafter"/>
</dbReference>
<dbReference type="EMBL" id="CP165628">
    <property type="protein sequence ID" value="XDU74035.1"/>
    <property type="molecule type" value="Genomic_DNA"/>
</dbReference>
<feature type="region of interest" description="Disordered" evidence="4">
    <location>
        <begin position="246"/>
        <end position="269"/>
    </location>
</feature>
<proteinExistence type="inferred from homology"/>
<dbReference type="InterPro" id="IPR001753">
    <property type="entry name" value="Enoyl-CoA_hydra/iso"/>
</dbReference>
<evidence type="ECO:0000256" key="1">
    <source>
        <dbReference type="ARBA" id="ARBA00005254"/>
    </source>
</evidence>
<dbReference type="InterPro" id="IPR014748">
    <property type="entry name" value="Enoyl-CoA_hydra_C"/>
</dbReference>
<dbReference type="CDD" id="cd06558">
    <property type="entry name" value="crotonase-like"/>
    <property type="match status" value="1"/>
</dbReference>
<feature type="compositionally biased region" description="Basic and acidic residues" evidence="4">
    <location>
        <begin position="258"/>
        <end position="269"/>
    </location>
</feature>
<evidence type="ECO:0000256" key="4">
    <source>
        <dbReference type="SAM" id="MobiDB-lite"/>
    </source>
</evidence>
<accession>A0AB39VVW5</accession>
<dbReference type="Gene3D" id="1.10.12.10">
    <property type="entry name" value="Lyase 2-enoyl-coa Hydratase, Chain A, domain 2"/>
    <property type="match status" value="1"/>
</dbReference>
<dbReference type="PROSITE" id="PS00166">
    <property type="entry name" value="ENOYL_COA_HYDRATASE"/>
    <property type="match status" value="1"/>
</dbReference>
<dbReference type="Gene3D" id="3.90.226.10">
    <property type="entry name" value="2-enoyl-CoA Hydratase, Chain A, domain 1"/>
    <property type="match status" value="1"/>
</dbReference>
<dbReference type="AlphaFoldDB" id="A0AB39VVW5"/>
<gene>
    <name evidence="5" type="ORF">AB3G37_08170</name>
</gene>